<dbReference type="EMBL" id="SFAV01000270">
    <property type="protein sequence ID" value="TRU83793.1"/>
    <property type="molecule type" value="Genomic_DNA"/>
</dbReference>
<accession>A0A552IJY7</accession>
<name>A0A552IJY7_9CHRO</name>
<dbReference type="Proteomes" id="UP000319191">
    <property type="component" value="Unassembled WGS sequence"/>
</dbReference>
<protein>
    <submittedName>
        <fullName evidence="1">Uncharacterized protein</fullName>
    </submittedName>
</protein>
<dbReference type="AlphaFoldDB" id="A0A552IJY7"/>
<evidence type="ECO:0000313" key="1">
    <source>
        <dbReference type="EMBL" id="TRU83793.1"/>
    </source>
</evidence>
<organism evidence="1 2">
    <name type="scientific">Microcystis novacekii Mn_MB_F_20050700_S1D</name>
    <dbReference type="NCBI Taxonomy" id="2486266"/>
    <lineage>
        <taxon>Bacteria</taxon>
        <taxon>Bacillati</taxon>
        <taxon>Cyanobacteriota</taxon>
        <taxon>Cyanophyceae</taxon>
        <taxon>Oscillatoriophycideae</taxon>
        <taxon>Chroococcales</taxon>
        <taxon>Microcystaceae</taxon>
        <taxon>Microcystis</taxon>
    </lineage>
</organism>
<gene>
    <name evidence="1" type="ORF">EWV54_19400</name>
</gene>
<evidence type="ECO:0000313" key="2">
    <source>
        <dbReference type="Proteomes" id="UP000319191"/>
    </source>
</evidence>
<dbReference type="InterPro" id="IPR005368">
    <property type="entry name" value="UPF0175"/>
</dbReference>
<sequence length="94" mass="10646">MHNTNRRTRFDLPINISESLHSQAEEQAKIAYIMTLLKYGEISSGIAGRLLGISRLEVLELMGQYGVAIFPDQNREELEQEITETLQLLEDSPA</sequence>
<dbReference type="Pfam" id="PF03683">
    <property type="entry name" value="UPF0175"/>
    <property type="match status" value="1"/>
</dbReference>
<reference evidence="1 2" key="1">
    <citation type="submission" date="2019-01" db="EMBL/GenBank/DDBJ databases">
        <title>Coherence of Microcystis species and biogeography revealed through population genomics.</title>
        <authorList>
            <person name="Perez-Carrascal O.M."/>
            <person name="Terrat Y."/>
            <person name="Giani A."/>
            <person name="Fortin N."/>
            <person name="Tromas N."/>
            <person name="Shapiro B.J."/>
        </authorList>
    </citation>
    <scope>NUCLEOTIDE SEQUENCE [LARGE SCALE GENOMIC DNA]</scope>
    <source>
        <strain evidence="1">Mn_MB_F_20050700_S1D</strain>
    </source>
</reference>
<comment type="caution">
    <text evidence="1">The sequence shown here is derived from an EMBL/GenBank/DDBJ whole genome shotgun (WGS) entry which is preliminary data.</text>
</comment>
<proteinExistence type="predicted"/>